<evidence type="ECO:0000256" key="1">
    <source>
        <dbReference type="SAM" id="MobiDB-lite"/>
    </source>
</evidence>
<dbReference type="Gene3D" id="3.30.160.60">
    <property type="entry name" value="Classic Zinc Finger"/>
    <property type="match status" value="1"/>
</dbReference>
<feature type="non-terminal residue" evidence="3">
    <location>
        <position position="162"/>
    </location>
</feature>
<protein>
    <recommendedName>
        <fullName evidence="2">C2H2-type domain-containing protein</fullName>
    </recommendedName>
</protein>
<dbReference type="EMBL" id="GEIB01000783">
    <property type="protein sequence ID" value="JAR87218.1"/>
    <property type="molecule type" value="Transcribed_RNA"/>
</dbReference>
<feature type="domain" description="C2H2-type" evidence="2">
    <location>
        <begin position="54"/>
        <end position="74"/>
    </location>
</feature>
<proteinExistence type="predicted"/>
<feature type="region of interest" description="Disordered" evidence="1">
    <location>
        <begin position="103"/>
        <end position="162"/>
    </location>
</feature>
<accession>A0A147B8X6</accession>
<name>A0A147B8X6_9ACAR</name>
<dbReference type="InterPro" id="IPR013087">
    <property type="entry name" value="Znf_C2H2_type"/>
</dbReference>
<reference evidence="3" key="1">
    <citation type="submission" date="2016-03" db="EMBL/GenBank/DDBJ databases">
        <title>Gut transcriptome analysis on engorged females of Ornithodoros mimon (Acari: Argasidae) and phylogenetic inferences of soft ticks.</title>
        <authorList>
            <person name="Landulfo G.A."/>
            <person name="Giovanni D."/>
            <person name="Carvalho E."/>
            <person name="Junqueira-de-Azevedo I."/>
            <person name="Patane J."/>
            <person name="Mendoca R."/>
            <person name="Barros-Battesti D."/>
        </authorList>
    </citation>
    <scope>NUCLEOTIDE SEQUENCE</scope>
    <source>
        <strain evidence="3">Females</strain>
        <tissue evidence="3">Gut</tissue>
    </source>
</reference>
<dbReference type="AlphaFoldDB" id="A0A147B8X6"/>
<feature type="non-terminal residue" evidence="3">
    <location>
        <position position="1"/>
    </location>
</feature>
<dbReference type="InterPro" id="IPR036236">
    <property type="entry name" value="Znf_C2H2_sf"/>
</dbReference>
<dbReference type="SUPFAM" id="SSF57667">
    <property type="entry name" value="beta-beta-alpha zinc fingers"/>
    <property type="match status" value="1"/>
</dbReference>
<organism evidence="3">
    <name type="scientific">Alectorobius mimon</name>
    <dbReference type="NCBI Taxonomy" id="360319"/>
    <lineage>
        <taxon>Eukaryota</taxon>
        <taxon>Metazoa</taxon>
        <taxon>Ecdysozoa</taxon>
        <taxon>Arthropoda</taxon>
        <taxon>Chelicerata</taxon>
        <taxon>Arachnida</taxon>
        <taxon>Acari</taxon>
        <taxon>Parasitiformes</taxon>
        <taxon>Ixodida</taxon>
        <taxon>Ixodoidea</taxon>
        <taxon>Argasidae</taxon>
        <taxon>Ornithodorinae</taxon>
        <taxon>Alectorobius</taxon>
    </lineage>
</organism>
<evidence type="ECO:0000259" key="2">
    <source>
        <dbReference type="PROSITE" id="PS00028"/>
    </source>
</evidence>
<dbReference type="SMART" id="SM00355">
    <property type="entry name" value="ZnF_C2H2"/>
    <property type="match status" value="2"/>
</dbReference>
<sequence length="162" mass="17530">EVVKQDTVSPLQTTAAASCIVTNVFQCECGFEATFKTALEEHIRTKHIGQNYSCRICSVGFPGLKQLENHFLKHVKIVTTQMEPVQRVSPAILRKSVSTGVQCVAPSPEAEPPQKLSAGSAQVVEIETAHPSRTGSPSLLISVDDAEQPHTSKEPPLPRCNT</sequence>
<evidence type="ECO:0000313" key="3">
    <source>
        <dbReference type="EMBL" id="JAR87218.1"/>
    </source>
</evidence>
<dbReference type="PROSITE" id="PS00028">
    <property type="entry name" value="ZINC_FINGER_C2H2_1"/>
    <property type="match status" value="1"/>
</dbReference>